<sequence length="272" mass="29825">MGGHGIGLHASRSRGVGVEFAQYRPYEQGDEPRRIDWKLYARSDRLFVREAERESPLRIWVLLDTSASMAQADEARPAWTRLDAARELALCVVEIALAQGDACGLLLCPAPGAAPVEPAAGPRQRGRLRHALQAVSAAGAWPERAERAPEWARIARGDLVIALGDWFDVAAVDAVERLASTGREVIALQVLTVEEREFPFRDGRRFVDPETGEAVLGDGPALRRDYLARFDAALRMLDARLEGAGIRHARHVLDAAPDAVLRRLFDTRVAGA</sequence>
<accession>A0A7Z0QVD7</accession>
<dbReference type="SUPFAM" id="SSF53300">
    <property type="entry name" value="vWA-like"/>
    <property type="match status" value="1"/>
</dbReference>
<dbReference type="InterPro" id="IPR002881">
    <property type="entry name" value="DUF58"/>
</dbReference>
<dbReference type="InterPro" id="IPR036465">
    <property type="entry name" value="vWFA_dom_sf"/>
</dbReference>
<comment type="caution">
    <text evidence="2">The sequence shown here is derived from an EMBL/GenBank/DDBJ whole genome shotgun (WGS) entry which is preliminary data.</text>
</comment>
<feature type="domain" description="DUF58" evidence="1">
    <location>
        <begin position="22"/>
        <end position="228"/>
    </location>
</feature>
<keyword evidence="3" id="KW-1185">Reference proteome</keyword>
<evidence type="ECO:0000313" key="2">
    <source>
        <dbReference type="EMBL" id="NYZ63760.1"/>
    </source>
</evidence>
<dbReference type="Proteomes" id="UP000589896">
    <property type="component" value="Unassembled WGS sequence"/>
</dbReference>
<organism evidence="2 3">
    <name type="scientific">Luteimonas deserti</name>
    <dbReference type="NCBI Taxonomy" id="2752306"/>
    <lineage>
        <taxon>Bacteria</taxon>
        <taxon>Pseudomonadati</taxon>
        <taxon>Pseudomonadota</taxon>
        <taxon>Gammaproteobacteria</taxon>
        <taxon>Lysobacterales</taxon>
        <taxon>Lysobacteraceae</taxon>
        <taxon>Luteimonas</taxon>
    </lineage>
</organism>
<dbReference type="AlphaFoldDB" id="A0A7Z0QVD7"/>
<evidence type="ECO:0000259" key="1">
    <source>
        <dbReference type="Pfam" id="PF01882"/>
    </source>
</evidence>
<reference evidence="2 3" key="1">
    <citation type="submission" date="2020-07" db="EMBL/GenBank/DDBJ databases">
        <title>isolation of Luteimonas sp. SJ-16.</title>
        <authorList>
            <person name="Huang X.-X."/>
            <person name="Xu L."/>
            <person name="Sun J.-Q."/>
        </authorList>
    </citation>
    <scope>NUCLEOTIDE SEQUENCE [LARGE SCALE GENOMIC DNA]</scope>
    <source>
        <strain evidence="2 3">SJ-16</strain>
    </source>
</reference>
<dbReference type="EMBL" id="JACCJZ010000020">
    <property type="protein sequence ID" value="NYZ63760.1"/>
    <property type="molecule type" value="Genomic_DNA"/>
</dbReference>
<dbReference type="PANTHER" id="PTHR33608:SF7">
    <property type="entry name" value="DUF58 DOMAIN-CONTAINING PROTEIN"/>
    <property type="match status" value="1"/>
</dbReference>
<evidence type="ECO:0000313" key="3">
    <source>
        <dbReference type="Proteomes" id="UP000589896"/>
    </source>
</evidence>
<dbReference type="PANTHER" id="PTHR33608">
    <property type="entry name" value="BLL2464 PROTEIN"/>
    <property type="match status" value="1"/>
</dbReference>
<dbReference type="Pfam" id="PF01882">
    <property type="entry name" value="DUF58"/>
    <property type="match status" value="1"/>
</dbReference>
<name>A0A7Z0QVD7_9GAMM</name>
<protein>
    <submittedName>
        <fullName evidence="2">DUF58 domain-containing protein</fullName>
    </submittedName>
</protein>
<proteinExistence type="predicted"/>
<gene>
    <name evidence="2" type="ORF">H0E82_13470</name>
</gene>